<protein>
    <submittedName>
        <fullName evidence="5">Arginase family protein</fullName>
    </submittedName>
</protein>
<dbReference type="InterPro" id="IPR006035">
    <property type="entry name" value="Ureohydrolase"/>
</dbReference>
<accession>A0ABQ0GUB3</accession>
<comment type="caution">
    <text evidence="5">The sequence shown here is derived from an EMBL/GenBank/DDBJ whole genome shotgun (WGS) entry which is preliminary data.</text>
</comment>
<evidence type="ECO:0000256" key="4">
    <source>
        <dbReference type="PROSITE-ProRule" id="PRU00742"/>
    </source>
</evidence>
<name>A0ABQ0GUB3_9HYPH</name>
<evidence type="ECO:0000256" key="2">
    <source>
        <dbReference type="ARBA" id="ARBA00022801"/>
    </source>
</evidence>
<keyword evidence="1" id="KW-0479">Metal-binding</keyword>
<keyword evidence="6" id="KW-1185">Reference proteome</keyword>
<dbReference type="CDD" id="cd09999">
    <property type="entry name" value="Arginase-like_1"/>
    <property type="match status" value="1"/>
</dbReference>
<dbReference type="EMBL" id="BAAFZP010000001">
    <property type="protein sequence ID" value="GAB1580264.1"/>
    <property type="molecule type" value="Genomic_DNA"/>
</dbReference>
<organism evidence="5 6">
    <name type="scientific">Phyllobacterium phragmitis</name>
    <dbReference type="NCBI Taxonomy" id="2670329"/>
    <lineage>
        <taxon>Bacteria</taxon>
        <taxon>Pseudomonadati</taxon>
        <taxon>Pseudomonadota</taxon>
        <taxon>Alphaproteobacteria</taxon>
        <taxon>Hyphomicrobiales</taxon>
        <taxon>Phyllobacteriaceae</taxon>
        <taxon>Phyllobacterium</taxon>
    </lineage>
</organism>
<dbReference type="SUPFAM" id="SSF52768">
    <property type="entry name" value="Arginase/deacetylase"/>
    <property type="match status" value="1"/>
</dbReference>
<evidence type="ECO:0000313" key="6">
    <source>
        <dbReference type="Proteomes" id="UP001628091"/>
    </source>
</evidence>
<dbReference type="PROSITE" id="PS51409">
    <property type="entry name" value="ARGINASE_2"/>
    <property type="match status" value="1"/>
</dbReference>
<evidence type="ECO:0000313" key="5">
    <source>
        <dbReference type="EMBL" id="GAB1580264.1"/>
    </source>
</evidence>
<dbReference type="PANTHER" id="PTHR43782:SF3">
    <property type="entry name" value="ARGINASE"/>
    <property type="match status" value="1"/>
</dbReference>
<dbReference type="InterPro" id="IPR023696">
    <property type="entry name" value="Ureohydrolase_dom_sf"/>
</dbReference>
<dbReference type="Gene3D" id="3.40.800.10">
    <property type="entry name" value="Ureohydrolase domain"/>
    <property type="match status" value="1"/>
</dbReference>
<comment type="similarity">
    <text evidence="4">Belongs to the arginase family.</text>
</comment>
<proteinExistence type="inferred from homology"/>
<sequence length="279" mass="29765">MKLTLITACYDSGHYRDGLGKGPEAILASGIIDRLNASGHGVEIKDIGLVGESQGREIATGFAVCRAVAAAVDIACSEQRFPVVLTGNCLTAAGAVAGEQSKAIIWFDQHGDLNTPETSPYGFLDGMALATTLGLCWRPIAASIPGFEPVDPSRCVLVDARDLDADEIELLEDLPVAQVACEDLGKRLDDLFPTGKLRTHLHLDLDILDPDNIRVNRYATKGGPSPQTLGKALCDTARSLEISGLTISAYDPEFDPDNQVPMVVEHLLVDFLAAKEAIQ</sequence>
<dbReference type="Proteomes" id="UP001628091">
    <property type="component" value="Unassembled WGS sequence"/>
</dbReference>
<keyword evidence="3" id="KW-0464">Manganese</keyword>
<gene>
    <name evidence="5" type="ORF">PPNSA23_02070</name>
</gene>
<dbReference type="Pfam" id="PF00491">
    <property type="entry name" value="Arginase"/>
    <property type="match status" value="1"/>
</dbReference>
<reference evidence="5 6" key="1">
    <citation type="submission" date="2024-10" db="EMBL/GenBank/DDBJ databases">
        <title>Isolation, draft genome sequencing and identification of Phyllobacterium sp. NSA23, isolated from leaf soil.</title>
        <authorList>
            <person name="Akita H."/>
        </authorList>
    </citation>
    <scope>NUCLEOTIDE SEQUENCE [LARGE SCALE GENOMIC DNA]</scope>
    <source>
        <strain evidence="5 6">NSA23</strain>
    </source>
</reference>
<dbReference type="PANTHER" id="PTHR43782">
    <property type="entry name" value="ARGINASE"/>
    <property type="match status" value="1"/>
</dbReference>
<keyword evidence="2" id="KW-0378">Hydrolase</keyword>
<evidence type="ECO:0000256" key="1">
    <source>
        <dbReference type="ARBA" id="ARBA00022723"/>
    </source>
</evidence>
<evidence type="ECO:0000256" key="3">
    <source>
        <dbReference type="ARBA" id="ARBA00023211"/>
    </source>
</evidence>
<dbReference type="RefSeq" id="WP_407863301.1">
    <property type="nucleotide sequence ID" value="NZ_BAAFZP010000001.1"/>
</dbReference>